<feature type="binding site" evidence="13 15">
    <location>
        <begin position="365"/>
        <end position="366"/>
    </location>
    <ligand>
        <name>IMP</name>
        <dbReference type="ChEBI" id="CHEBI:58053"/>
    </ligand>
</feature>
<evidence type="ECO:0000313" key="23">
    <source>
        <dbReference type="Proteomes" id="UP000019265"/>
    </source>
</evidence>
<evidence type="ECO:0000256" key="20">
    <source>
        <dbReference type="RuleBase" id="RU003928"/>
    </source>
</evidence>
<gene>
    <name evidence="13 22" type="primary">guaB</name>
    <name evidence="22" type="ORF">SSABA_v1c02320</name>
</gene>
<dbReference type="SMART" id="SM00116">
    <property type="entry name" value="CBS"/>
    <property type="match status" value="2"/>
</dbReference>
<dbReference type="FunFam" id="3.20.20.70:FF:000003">
    <property type="entry name" value="GMP reductase"/>
    <property type="match status" value="1"/>
</dbReference>
<dbReference type="Gene3D" id="3.20.20.70">
    <property type="entry name" value="Aldolase class I"/>
    <property type="match status" value="1"/>
</dbReference>
<dbReference type="SUPFAM" id="SSF54631">
    <property type="entry name" value="CBS-domain pair"/>
    <property type="match status" value="1"/>
</dbReference>
<comment type="similarity">
    <text evidence="2 13 19">Belongs to the IMPDH/GMPR family.</text>
</comment>
<feature type="binding site" evidence="13 15">
    <location>
        <begin position="342"/>
        <end position="344"/>
    </location>
    <ligand>
        <name>IMP</name>
        <dbReference type="ChEBI" id="CHEBI:58053"/>
    </ligand>
</feature>
<evidence type="ECO:0000313" key="22">
    <source>
        <dbReference type="EMBL" id="AHI53644.1"/>
    </source>
</evidence>
<feature type="binding site" evidence="16">
    <location>
        <begin position="252"/>
        <end position="254"/>
    </location>
    <ligand>
        <name>NAD(+)</name>
        <dbReference type="ChEBI" id="CHEBI:57540"/>
    </ligand>
</feature>
<dbReference type="EC" id="1.1.1.205" evidence="13 20"/>
<comment type="catalytic activity">
    <reaction evidence="12 13 20">
        <text>IMP + NAD(+) + H2O = XMP + NADH + H(+)</text>
        <dbReference type="Rhea" id="RHEA:11708"/>
        <dbReference type="ChEBI" id="CHEBI:15377"/>
        <dbReference type="ChEBI" id="CHEBI:15378"/>
        <dbReference type="ChEBI" id="CHEBI:57464"/>
        <dbReference type="ChEBI" id="CHEBI:57540"/>
        <dbReference type="ChEBI" id="CHEBI:57945"/>
        <dbReference type="ChEBI" id="CHEBI:58053"/>
        <dbReference type="EC" id="1.1.1.205"/>
    </reaction>
</comment>
<evidence type="ECO:0000256" key="2">
    <source>
        <dbReference type="ARBA" id="ARBA00005502"/>
    </source>
</evidence>
<evidence type="ECO:0000256" key="16">
    <source>
        <dbReference type="PIRSR" id="PIRSR000130-3"/>
    </source>
</evidence>
<evidence type="ECO:0000256" key="3">
    <source>
        <dbReference type="ARBA" id="ARBA00011881"/>
    </source>
</evidence>
<dbReference type="PATRIC" id="fig|1276257.3.peg.238"/>
<feature type="domain" description="CBS" evidence="21">
    <location>
        <begin position="98"/>
        <end position="156"/>
    </location>
</feature>
<feature type="active site" description="Thioimidate intermediate" evidence="13 14">
    <location>
        <position position="309"/>
    </location>
</feature>
<evidence type="ECO:0000256" key="9">
    <source>
        <dbReference type="ARBA" id="ARBA00023002"/>
    </source>
</evidence>
<dbReference type="InterPro" id="IPR005990">
    <property type="entry name" value="IMP_DH"/>
</dbReference>
<evidence type="ECO:0000256" key="10">
    <source>
        <dbReference type="ARBA" id="ARBA00023027"/>
    </source>
</evidence>
<comment type="function">
    <text evidence="13">Catalyzes the conversion of inosine 5'-phosphate (IMP) to xanthosine 5'-phosphate (XMP), the first committed and rate-limiting step in the de novo synthesis of guanine nucleotides, and therefore plays an important role in the regulation of cell growth.</text>
</comment>
<dbReference type="SMART" id="SM01240">
    <property type="entry name" value="IMPDH"/>
    <property type="match status" value="1"/>
</dbReference>
<protein>
    <recommendedName>
        <fullName evidence="13 20">Inosine-5'-monophosphate dehydrogenase</fullName>
        <shortName evidence="13">IMP dehydrogenase</shortName>
        <shortName evidence="13">IMPD</shortName>
        <shortName evidence="13">IMPDH</shortName>
        <ecNumber evidence="13 20">1.1.1.205</ecNumber>
    </recommendedName>
</protein>
<keyword evidence="4 13" id="KW-0479">Metal-binding</keyword>
<keyword evidence="7 13" id="KW-0658">Purine biosynthesis</keyword>
<sequence length="488" mass="51948">MTDNLNNKIVATGITFDDVLLIPGKSDITPSEVNLQTKLTNKITLNIPFISAAMDTVTESKLAIAIAREGGIGIIHKNLTIEKQAGEVEKVKRNESGFINDPITIPKTTTIAEADRLMGYYRVSGFPVVDNQGLLIGIITNRDIAAAQSFDDCVDTVMTKQNIITAKPKISLDEAKKILIQNRIEKLPIVDDKNKLVGLITTKDVNNRNDYPNACKDLQGRLCVGAAVSTGADTLARVDALEKAGVDVIVVDSAHGHSKGVLETVAQIRKQFPNLEIIAGNIVTKEAAQDLVAAGANTVKVGIGPGSICTTRIVAGVGVPQISAINDVYSWCVKNNIPVIADGGIKYSGDIVKAIAAGANCVMLGSILAGTDETPGEALIVNGKKYKTYVGMGSIAAMQRGSSDRYFQKGAKKLVPEGIEGRVAFKGAVSDVIFQLIGGLRGGMGYTGSKNIIELRDKTKFIKITNAGLKESHPHDIEITKEAPNYNL</sequence>
<dbReference type="CDD" id="cd00381">
    <property type="entry name" value="IMPDH"/>
    <property type="match status" value="1"/>
</dbReference>
<feature type="binding site" evidence="13 16">
    <location>
        <begin position="302"/>
        <end position="304"/>
    </location>
    <ligand>
        <name>NAD(+)</name>
        <dbReference type="ChEBI" id="CHEBI:57540"/>
    </ligand>
</feature>
<dbReference type="InterPro" id="IPR001093">
    <property type="entry name" value="IMP_DH_GMPRt"/>
</dbReference>
<feature type="binding site" description="in other chain" evidence="13 17">
    <location>
        <position position="306"/>
    </location>
    <ligand>
        <name>K(+)</name>
        <dbReference type="ChEBI" id="CHEBI:29103"/>
        <note>ligand shared between two tetrameric partners</note>
    </ligand>
</feature>
<evidence type="ECO:0000256" key="8">
    <source>
        <dbReference type="ARBA" id="ARBA00022958"/>
    </source>
</evidence>
<dbReference type="Pfam" id="PF00478">
    <property type="entry name" value="IMPDH"/>
    <property type="match status" value="1"/>
</dbReference>
<dbReference type="eggNOG" id="COG0516">
    <property type="taxonomic scope" value="Bacteria"/>
</dbReference>
<evidence type="ECO:0000256" key="18">
    <source>
        <dbReference type="PROSITE-ProRule" id="PRU00703"/>
    </source>
</evidence>
<dbReference type="EMBL" id="CP006934">
    <property type="protein sequence ID" value="AHI53644.1"/>
    <property type="molecule type" value="Genomic_DNA"/>
</dbReference>
<dbReference type="InterPro" id="IPR000644">
    <property type="entry name" value="CBS_dom"/>
</dbReference>
<feature type="binding site" description="in other chain" evidence="13 17">
    <location>
        <position position="304"/>
    </location>
    <ligand>
        <name>K(+)</name>
        <dbReference type="ChEBI" id="CHEBI:29103"/>
        <note>ligand shared between two tetrameric partners</note>
    </ligand>
</feature>
<feature type="binding site" evidence="13 15">
    <location>
        <begin position="389"/>
        <end position="393"/>
    </location>
    <ligand>
        <name>IMP</name>
        <dbReference type="ChEBI" id="CHEBI:58053"/>
    </ligand>
</feature>
<dbReference type="PIRSF" id="PIRSF000130">
    <property type="entry name" value="IMPDH"/>
    <property type="match status" value="1"/>
</dbReference>
<evidence type="ECO:0000256" key="14">
    <source>
        <dbReference type="PIRSR" id="PIRSR000130-1"/>
    </source>
</evidence>
<evidence type="ECO:0000256" key="4">
    <source>
        <dbReference type="ARBA" id="ARBA00022723"/>
    </source>
</evidence>
<dbReference type="NCBIfam" id="TIGR01302">
    <property type="entry name" value="IMP_dehydrog"/>
    <property type="match status" value="1"/>
</dbReference>
<dbReference type="AlphaFoldDB" id="W6AIV7"/>
<dbReference type="OrthoDB" id="9805398at2"/>
<feature type="binding site" evidence="13 15">
    <location>
        <position position="307"/>
    </location>
    <ligand>
        <name>IMP</name>
        <dbReference type="ChEBI" id="CHEBI:58053"/>
    </ligand>
</feature>
<dbReference type="PROSITE" id="PS51371">
    <property type="entry name" value="CBS"/>
    <property type="match status" value="2"/>
</dbReference>
<comment type="cofactor">
    <cofactor evidence="1 13">
        <name>K(+)</name>
        <dbReference type="ChEBI" id="CHEBI:29103"/>
    </cofactor>
</comment>
<feature type="binding site" evidence="13">
    <location>
        <position position="471"/>
    </location>
    <ligand>
        <name>K(+)</name>
        <dbReference type="ChEBI" id="CHEBI:29103"/>
        <note>ligand shared between two tetrameric partners</note>
    </ligand>
</feature>
<dbReference type="InterPro" id="IPR046342">
    <property type="entry name" value="CBS_dom_sf"/>
</dbReference>
<organism evidence="22 23">
    <name type="scientific">Spiroplasma sabaudiense Ar-1343</name>
    <dbReference type="NCBI Taxonomy" id="1276257"/>
    <lineage>
        <taxon>Bacteria</taxon>
        <taxon>Bacillati</taxon>
        <taxon>Mycoplasmatota</taxon>
        <taxon>Mollicutes</taxon>
        <taxon>Entomoplasmatales</taxon>
        <taxon>Spiroplasmataceae</taxon>
        <taxon>Spiroplasma</taxon>
    </lineage>
</organism>
<dbReference type="HOGENOM" id="CLU_022552_0_1_14"/>
<dbReference type="GO" id="GO:0046872">
    <property type="term" value="F:metal ion binding"/>
    <property type="evidence" value="ECO:0007669"/>
    <property type="project" value="UniProtKB-UniRule"/>
</dbReference>
<evidence type="ECO:0000256" key="13">
    <source>
        <dbReference type="HAMAP-Rule" id="MF_01964"/>
    </source>
</evidence>
<feature type="domain" description="CBS" evidence="21">
    <location>
        <begin position="158"/>
        <end position="218"/>
    </location>
</feature>
<comment type="caution">
    <text evidence="13">Lacks conserved residue(s) required for the propagation of feature annotation.</text>
</comment>
<evidence type="ECO:0000256" key="15">
    <source>
        <dbReference type="PIRSR" id="PIRSR000130-2"/>
    </source>
</evidence>
<dbReference type="InterPro" id="IPR015875">
    <property type="entry name" value="IMP_DH/GMP_Rdtase_CS"/>
</dbReference>
<dbReference type="RefSeq" id="WP_025250780.1">
    <property type="nucleotide sequence ID" value="NZ_CP006934.1"/>
</dbReference>
<dbReference type="PANTHER" id="PTHR11911:SF111">
    <property type="entry name" value="INOSINE-5'-MONOPHOSPHATE DEHYDROGENASE"/>
    <property type="match status" value="1"/>
</dbReference>
<name>W6AIV7_9MOLU</name>
<feature type="binding site" description="in other chain" evidence="13 17">
    <location>
        <position position="309"/>
    </location>
    <ligand>
        <name>K(+)</name>
        <dbReference type="ChEBI" id="CHEBI:29103"/>
        <note>ligand shared between two tetrameric partners</note>
    </ligand>
</feature>
<evidence type="ECO:0000256" key="5">
    <source>
        <dbReference type="ARBA" id="ARBA00022737"/>
    </source>
</evidence>
<proteinExistence type="inferred from homology"/>
<comment type="pathway">
    <text evidence="13 20">Purine metabolism; XMP biosynthesis via de novo pathway; XMP from IMP: step 1/1.</text>
</comment>
<keyword evidence="6 13" id="KW-0332">GMP biosynthesis</keyword>
<comment type="subunit">
    <text evidence="3 13">Homotetramer.</text>
</comment>
<keyword evidence="11 18" id="KW-0129">CBS domain</keyword>
<dbReference type="SUPFAM" id="SSF51412">
    <property type="entry name" value="Inosine monophosphate dehydrogenase (IMPDH)"/>
    <property type="match status" value="1"/>
</dbReference>
<dbReference type="HAMAP" id="MF_01964">
    <property type="entry name" value="IMPDH"/>
    <property type="match status" value="1"/>
</dbReference>
<evidence type="ECO:0000256" key="1">
    <source>
        <dbReference type="ARBA" id="ARBA00001958"/>
    </source>
</evidence>
<keyword evidence="5" id="KW-0677">Repeat</keyword>
<dbReference type="STRING" id="1276257.SSABA_v1c02320"/>
<dbReference type="PROSITE" id="PS00487">
    <property type="entry name" value="IMP_DH_GMP_RED"/>
    <property type="match status" value="1"/>
</dbReference>
<evidence type="ECO:0000256" key="7">
    <source>
        <dbReference type="ARBA" id="ARBA00022755"/>
    </source>
</evidence>
<dbReference type="PANTHER" id="PTHR11911">
    <property type="entry name" value="INOSINE-5-MONOPHOSPHATE DEHYDROGENASE RELATED"/>
    <property type="match status" value="1"/>
</dbReference>
<dbReference type="InterPro" id="IPR013785">
    <property type="entry name" value="Aldolase_TIM"/>
</dbReference>
<dbReference type="GO" id="GO:0003938">
    <property type="term" value="F:IMP dehydrogenase activity"/>
    <property type="evidence" value="ECO:0007669"/>
    <property type="project" value="UniProtKB-UniRule"/>
</dbReference>
<evidence type="ECO:0000259" key="21">
    <source>
        <dbReference type="PROSITE" id="PS51371"/>
    </source>
</evidence>
<dbReference type="GO" id="GO:0000166">
    <property type="term" value="F:nucleotide binding"/>
    <property type="evidence" value="ECO:0007669"/>
    <property type="project" value="UniProtKB-UniRule"/>
</dbReference>
<evidence type="ECO:0000256" key="6">
    <source>
        <dbReference type="ARBA" id="ARBA00022749"/>
    </source>
</evidence>
<feature type="binding site" evidence="13 15">
    <location>
        <position position="417"/>
    </location>
    <ligand>
        <name>IMP</name>
        <dbReference type="ChEBI" id="CHEBI:58053"/>
    </ligand>
</feature>
<dbReference type="GO" id="GO:0006183">
    <property type="term" value="P:GTP biosynthetic process"/>
    <property type="evidence" value="ECO:0007669"/>
    <property type="project" value="TreeGrafter"/>
</dbReference>
<evidence type="ECO:0000256" key="19">
    <source>
        <dbReference type="RuleBase" id="RU003927"/>
    </source>
</evidence>
<dbReference type="KEGG" id="ssab:SSABA_v1c02320"/>
<evidence type="ECO:0000256" key="12">
    <source>
        <dbReference type="ARBA" id="ARBA00048028"/>
    </source>
</evidence>
<reference evidence="22 23" key="1">
    <citation type="journal article" date="2014" name="Genome Biol. Evol.">
        <title>Molecular evolution of the substrate utilization strategies and putative virulence factors in mosquito-associated Spiroplasma species.</title>
        <authorList>
            <person name="Chang T.H."/>
            <person name="Lo W.S."/>
            <person name="Ku C."/>
            <person name="Chen L.L."/>
            <person name="Kuo C.H."/>
        </authorList>
    </citation>
    <scope>NUCLEOTIDE SEQUENCE [LARGE SCALE GENOMIC DNA]</scope>
    <source>
        <strain evidence="22">Ar-1343</strain>
    </source>
</reference>
<feature type="binding site" evidence="13">
    <location>
        <position position="473"/>
    </location>
    <ligand>
        <name>K(+)</name>
        <dbReference type="ChEBI" id="CHEBI:29103"/>
        <note>ligand shared between two tetrameric partners</note>
    </ligand>
</feature>
<dbReference type="Proteomes" id="UP000019265">
    <property type="component" value="Chromosome"/>
</dbReference>
<dbReference type="CDD" id="cd04601">
    <property type="entry name" value="CBS_pair_IMPDH"/>
    <property type="match status" value="1"/>
</dbReference>
<keyword evidence="23" id="KW-1185">Reference proteome</keyword>
<dbReference type="Pfam" id="PF00571">
    <property type="entry name" value="CBS"/>
    <property type="match status" value="2"/>
</dbReference>
<dbReference type="GO" id="GO:0006177">
    <property type="term" value="P:GMP biosynthetic process"/>
    <property type="evidence" value="ECO:0007669"/>
    <property type="project" value="UniProtKB-UniRule"/>
</dbReference>
<evidence type="ECO:0000256" key="17">
    <source>
        <dbReference type="PIRSR" id="PIRSR000130-4"/>
    </source>
</evidence>
<accession>W6AIV7</accession>
<keyword evidence="9 13" id="KW-0560">Oxidoreductase</keyword>
<feature type="binding site" evidence="13">
    <location>
        <position position="472"/>
    </location>
    <ligand>
        <name>K(+)</name>
        <dbReference type="ChEBI" id="CHEBI:29103"/>
        <note>ligand shared between two tetrameric partners</note>
    </ligand>
</feature>
<comment type="activity regulation">
    <text evidence="13">Mycophenolic acid (MPA) is a non-competitive inhibitor that prevents formation of the closed enzyme conformation by binding to the same site as the amobile flap. In contrast, mizoribine monophosphate (MZP) is a competitive inhibitor that induces the closed conformation. MPA is a potent inhibitor of mammalian IMPDHs but a poor inhibitor of the bacterial enzymes. MZP is a more potent inhibitor of bacterial IMPDH.</text>
</comment>
<dbReference type="UniPathway" id="UPA00601">
    <property type="reaction ID" value="UER00295"/>
</dbReference>
<evidence type="ECO:0000256" key="11">
    <source>
        <dbReference type="ARBA" id="ARBA00023122"/>
    </source>
</evidence>
<feature type="active site" description="Proton acceptor" evidence="13 14">
    <location>
        <position position="405"/>
    </location>
</feature>
<feature type="binding site" evidence="13">
    <location>
        <position position="252"/>
    </location>
    <ligand>
        <name>NAD(+)</name>
        <dbReference type="ChEBI" id="CHEBI:57540"/>
    </ligand>
</feature>
<keyword evidence="8 13" id="KW-0630">Potassium</keyword>
<keyword evidence="10 13" id="KW-0520">NAD</keyword>